<evidence type="ECO:0000313" key="2">
    <source>
        <dbReference type="Proteomes" id="UP000012081"/>
    </source>
</evidence>
<evidence type="ECO:0000313" key="1">
    <source>
        <dbReference type="EMBL" id="EMT51713.1"/>
    </source>
</evidence>
<organism evidence="1 2">
    <name type="scientific">Brevibacillus borstelensis AK1</name>
    <dbReference type="NCBI Taxonomy" id="1300222"/>
    <lineage>
        <taxon>Bacteria</taxon>
        <taxon>Bacillati</taxon>
        <taxon>Bacillota</taxon>
        <taxon>Bacilli</taxon>
        <taxon>Bacillales</taxon>
        <taxon>Paenibacillaceae</taxon>
        <taxon>Brevibacillus</taxon>
    </lineage>
</organism>
<dbReference type="Gene3D" id="3.40.1440.10">
    <property type="entry name" value="GIY-YIG endonuclease"/>
    <property type="match status" value="1"/>
</dbReference>
<dbReference type="STRING" id="1300222.I532_15261"/>
<protein>
    <submittedName>
        <fullName evidence="1">Uncharacterized protein</fullName>
    </submittedName>
</protein>
<dbReference type="AlphaFoldDB" id="M8DE17"/>
<name>M8DE17_9BACL</name>
<dbReference type="EMBL" id="APBN01000006">
    <property type="protein sequence ID" value="EMT51713.1"/>
    <property type="molecule type" value="Genomic_DNA"/>
</dbReference>
<dbReference type="OrthoDB" id="9134286at2"/>
<keyword evidence="2" id="KW-1185">Reference proteome</keyword>
<reference evidence="1 2" key="1">
    <citation type="submission" date="2013-03" db="EMBL/GenBank/DDBJ databases">
        <title>Assembly of a new bacterial strain Brevibacillus borstelensis AK1.</title>
        <authorList>
            <person name="Rajan I."/>
            <person name="PoliReddy D."/>
            <person name="Sugumar T."/>
            <person name="Rathinam K."/>
            <person name="Alqarawi S."/>
            <person name="Khalil A.B."/>
            <person name="Sivakumar N."/>
        </authorList>
    </citation>
    <scope>NUCLEOTIDE SEQUENCE [LARGE SCALE GENOMIC DNA]</scope>
    <source>
        <strain evidence="1 2">AK1</strain>
    </source>
</reference>
<dbReference type="CDD" id="cd10451">
    <property type="entry name" value="GIY-YIG_LuxR_like"/>
    <property type="match status" value="1"/>
</dbReference>
<dbReference type="GeneID" id="89501658"/>
<dbReference type="RefSeq" id="WP_003389284.1">
    <property type="nucleotide sequence ID" value="NZ_APBN01000006.1"/>
</dbReference>
<dbReference type="PATRIC" id="fig|1300222.3.peg.3193"/>
<comment type="caution">
    <text evidence="1">The sequence shown here is derived from an EMBL/GenBank/DDBJ whole genome shotgun (WGS) entry which is preliminary data.</text>
</comment>
<gene>
    <name evidence="1" type="ORF">I532_15261</name>
</gene>
<sequence>MNRKEELKQQFKEIKTEAGVYQIKNIKNNKILIESTKNLKTINGKKFQLKAGSHFNKQLQKDWNEYGEDAFVFEVLEVLKKKETGYFDEADELKKLEQKWLEELQPYGERGYN</sequence>
<proteinExistence type="predicted"/>
<accession>M8DE17</accession>
<dbReference type="SUPFAM" id="SSF82771">
    <property type="entry name" value="GIY-YIG endonuclease"/>
    <property type="match status" value="1"/>
</dbReference>
<dbReference type="InterPro" id="IPR035901">
    <property type="entry name" value="GIY-YIG_endonuc_sf"/>
</dbReference>
<dbReference type="Proteomes" id="UP000012081">
    <property type="component" value="Unassembled WGS sequence"/>
</dbReference>